<dbReference type="VEuPathDB" id="FungiDB:SPRG_02580"/>
<organism evidence="1 2">
    <name type="scientific">Saprolegnia parasitica (strain CBS 223.65)</name>
    <dbReference type="NCBI Taxonomy" id="695850"/>
    <lineage>
        <taxon>Eukaryota</taxon>
        <taxon>Sar</taxon>
        <taxon>Stramenopiles</taxon>
        <taxon>Oomycota</taxon>
        <taxon>Saprolegniomycetes</taxon>
        <taxon>Saprolegniales</taxon>
        <taxon>Saprolegniaceae</taxon>
        <taxon>Saprolegnia</taxon>
    </lineage>
</organism>
<dbReference type="Proteomes" id="UP000030745">
    <property type="component" value="Unassembled WGS sequence"/>
</dbReference>
<evidence type="ECO:0000313" key="1">
    <source>
        <dbReference type="EMBL" id="KDO32889.1"/>
    </source>
</evidence>
<sequence>MCAERLRLRLPDIALFGDILYIDDNAGVWTAIAAITLRQIAFDGINPNKAIVCSTAASTLTWLAPITNTIPWTALYISNGVLYAVDSTTALDTTPMSDDAS</sequence>
<dbReference type="KEGG" id="spar:SPRG_02580"/>
<reference evidence="1 2" key="1">
    <citation type="journal article" date="2013" name="PLoS Genet.">
        <title>Distinctive expansion of potential virulence genes in the genome of the oomycete fish pathogen Saprolegnia parasitica.</title>
        <authorList>
            <person name="Jiang R.H."/>
            <person name="de Bruijn I."/>
            <person name="Haas B.J."/>
            <person name="Belmonte R."/>
            <person name="Lobach L."/>
            <person name="Christie J."/>
            <person name="van den Ackerveken G."/>
            <person name="Bottin A."/>
            <person name="Bulone V."/>
            <person name="Diaz-Moreno S.M."/>
            <person name="Dumas B."/>
            <person name="Fan L."/>
            <person name="Gaulin E."/>
            <person name="Govers F."/>
            <person name="Grenville-Briggs L.J."/>
            <person name="Horner N.R."/>
            <person name="Levin J.Z."/>
            <person name="Mammella M."/>
            <person name="Meijer H.J."/>
            <person name="Morris P."/>
            <person name="Nusbaum C."/>
            <person name="Oome S."/>
            <person name="Phillips A.J."/>
            <person name="van Rooyen D."/>
            <person name="Rzeszutek E."/>
            <person name="Saraiva M."/>
            <person name="Secombes C.J."/>
            <person name="Seidl M.F."/>
            <person name="Snel B."/>
            <person name="Stassen J.H."/>
            <person name="Sykes S."/>
            <person name="Tripathy S."/>
            <person name="van den Berg H."/>
            <person name="Vega-Arreguin J.C."/>
            <person name="Wawra S."/>
            <person name="Young S.K."/>
            <person name="Zeng Q."/>
            <person name="Dieguez-Uribeondo J."/>
            <person name="Russ C."/>
            <person name="Tyler B.M."/>
            <person name="van West P."/>
        </authorList>
    </citation>
    <scope>NUCLEOTIDE SEQUENCE [LARGE SCALE GENOMIC DNA]</scope>
    <source>
        <strain evidence="1 2">CBS 223.65</strain>
    </source>
</reference>
<dbReference type="RefSeq" id="XP_012196539.1">
    <property type="nucleotide sequence ID" value="XM_012341149.1"/>
</dbReference>
<proteinExistence type="predicted"/>
<accession>A0A067CQA7</accession>
<dbReference type="EMBL" id="KK583194">
    <property type="protein sequence ID" value="KDO32889.1"/>
    <property type="molecule type" value="Genomic_DNA"/>
</dbReference>
<gene>
    <name evidence="1" type="ORF">SPRG_02580</name>
</gene>
<protein>
    <submittedName>
        <fullName evidence="1">Uncharacterized protein</fullName>
    </submittedName>
</protein>
<dbReference type="AlphaFoldDB" id="A0A067CQA7"/>
<name>A0A067CQA7_SAPPC</name>
<evidence type="ECO:0000313" key="2">
    <source>
        <dbReference type="Proteomes" id="UP000030745"/>
    </source>
</evidence>
<dbReference type="GeneID" id="24125128"/>
<keyword evidence="2" id="KW-1185">Reference proteome</keyword>